<protein>
    <submittedName>
        <fullName evidence="9">BQ5605_C004g02786 protein</fullName>
    </submittedName>
</protein>
<dbReference type="InterPro" id="IPR014813">
    <property type="entry name" value="Gnl3_N_dom"/>
</dbReference>
<dbReference type="GO" id="GO:0005525">
    <property type="term" value="F:GTP binding"/>
    <property type="evidence" value="ECO:0007669"/>
    <property type="project" value="UniProtKB-KW"/>
</dbReference>
<dbReference type="InterPro" id="IPR027417">
    <property type="entry name" value="P-loop_NTPase"/>
</dbReference>
<evidence type="ECO:0000259" key="8">
    <source>
        <dbReference type="PROSITE" id="PS51721"/>
    </source>
</evidence>
<keyword evidence="4" id="KW-0342">GTP-binding</keyword>
<keyword evidence="2" id="KW-0547">Nucleotide-binding</keyword>
<evidence type="ECO:0000256" key="5">
    <source>
        <dbReference type="ARBA" id="ARBA00023242"/>
    </source>
</evidence>
<evidence type="ECO:0000256" key="7">
    <source>
        <dbReference type="SAM" id="MobiDB-lite"/>
    </source>
</evidence>
<dbReference type="InterPro" id="IPR050755">
    <property type="entry name" value="TRAFAC_YlqF/YawG_RiboMat"/>
</dbReference>
<dbReference type="GO" id="GO:0051239">
    <property type="term" value="P:regulation of multicellular organismal process"/>
    <property type="evidence" value="ECO:0007669"/>
    <property type="project" value="UniProtKB-ARBA"/>
</dbReference>
<evidence type="ECO:0000256" key="3">
    <source>
        <dbReference type="ARBA" id="ARBA00023054"/>
    </source>
</evidence>
<reference evidence="9 10" key="1">
    <citation type="submission" date="2016-11" db="EMBL/GenBank/DDBJ databases">
        <authorList>
            <person name="Jaros S."/>
            <person name="Januszkiewicz K."/>
            <person name="Wedrychowicz H."/>
        </authorList>
    </citation>
    <scope>NUCLEOTIDE SEQUENCE [LARGE SCALE GENOMIC DNA]</scope>
</reference>
<proteinExistence type="predicted"/>
<dbReference type="PRINTS" id="PR00326">
    <property type="entry name" value="GTP1OBG"/>
</dbReference>
<evidence type="ECO:0000256" key="6">
    <source>
        <dbReference type="SAM" id="Coils"/>
    </source>
</evidence>
<dbReference type="PROSITE" id="PS51721">
    <property type="entry name" value="G_CP"/>
    <property type="match status" value="1"/>
</dbReference>
<dbReference type="Proteomes" id="UP000249464">
    <property type="component" value="Unassembled WGS sequence"/>
</dbReference>
<dbReference type="FunFam" id="1.10.1580.10:FF:000002">
    <property type="entry name" value="Guanine nucleotide-binding protein-like 3 (nucleolar)-like"/>
    <property type="match status" value="1"/>
</dbReference>
<dbReference type="GO" id="GO:0050793">
    <property type="term" value="P:regulation of developmental process"/>
    <property type="evidence" value="ECO:0007669"/>
    <property type="project" value="UniProtKB-ARBA"/>
</dbReference>
<evidence type="ECO:0000256" key="4">
    <source>
        <dbReference type="ARBA" id="ARBA00023134"/>
    </source>
</evidence>
<dbReference type="PANTHER" id="PTHR11089:SF30">
    <property type="entry name" value="GUANINE NUCLEOTIDE-BINDING PROTEIN-LIKE 3 HOMOLOG"/>
    <property type="match status" value="1"/>
</dbReference>
<dbReference type="AlphaFoldDB" id="A0A2X0PAV9"/>
<sequence length="707" mass="76619">MVKIRKKSSKRTTTHMRSKVAKKVSESHRKAKKTAKKDVTWKSNKPKELGIPNSFPYKDQLLAEAAAEKAQAEAEKQARREASRNGTSTTLASTAALAAALAADSQRLEDESAFDEEEGEAQVNDASLKLHAKSLRKVLETSDVLIEVLDARDPVGTRCRAVERELKGLDGGRKKLVLVLNKIDLVPPPVVQAWLAYLRTQAPTIPFKSSTQQQRQHLSASSAHTPTNASGSSTKPLMELIKGFRINPTPSTSTEQKVKHSLTIGLIGHPNVGKSSLINTLKRSKACSVAPTPGWTKEVQEVVLEKGIRVLDCPGVVVEARGEVEGSLRGMVKAEDVRDPKAPIELILQRCKKEHLQMLYNIPAFIGTNGFLLEVARAKGRLRKGGVPDIEGTARSILRDWVAGRIPYYTSPPSVPTLSTTVSVTPVAAATESMGTVTDTDVNQSTLLTEFAPAFDLAALFGEADAVAFGEQGVAGSAVVGKAVKMEGMEVETEDSNVGWVTGEMSEDEDEGGIDVDDLLDDEVEQVDEEGDVSMNVEPTKPTNKKQARSMPTIVSVAPAASNKQKNKSVTFQPSANTVNTKSIVEETQGIGLNKANAKKAKKDKKKLNKVNKEASEFESQFGEEADMVGNKPRKSRVVAGGVVGEAYSFEEFFGKKDGEILQPEDDEEEFYLYDLAPRSLPLASTCFHEFLSLSLGFHATIDRASV</sequence>
<gene>
    <name evidence="9" type="primary">BQ5605_C004g02786</name>
    <name evidence="9" type="ORF">BQ5605_C004G02786</name>
</gene>
<feature type="domain" description="CP-type G" evidence="8">
    <location>
        <begin position="132"/>
        <end position="319"/>
    </location>
</feature>
<dbReference type="EMBL" id="FQNC01000046">
    <property type="protein sequence ID" value="SGY67557.1"/>
    <property type="molecule type" value="Genomic_DNA"/>
</dbReference>
<dbReference type="InterPro" id="IPR006073">
    <property type="entry name" value="GTP-bd"/>
</dbReference>
<dbReference type="InterPro" id="IPR023179">
    <property type="entry name" value="GTP-bd_ortho_bundle_sf"/>
</dbReference>
<dbReference type="PANTHER" id="PTHR11089">
    <property type="entry name" value="GTP-BINDING PROTEIN-RELATED"/>
    <property type="match status" value="1"/>
</dbReference>
<dbReference type="GO" id="GO:0005730">
    <property type="term" value="C:nucleolus"/>
    <property type="evidence" value="ECO:0007669"/>
    <property type="project" value="UniProtKB-SubCell"/>
</dbReference>
<dbReference type="Gene3D" id="1.10.1580.10">
    <property type="match status" value="1"/>
</dbReference>
<keyword evidence="3 6" id="KW-0175">Coiled coil</keyword>
<dbReference type="CDD" id="cd04178">
    <property type="entry name" value="Nucleostemin_like"/>
    <property type="match status" value="1"/>
</dbReference>
<evidence type="ECO:0000256" key="2">
    <source>
        <dbReference type="ARBA" id="ARBA00022741"/>
    </source>
</evidence>
<keyword evidence="10" id="KW-1185">Reference proteome</keyword>
<keyword evidence="5" id="KW-0539">Nucleus</keyword>
<feature type="compositionally biased region" description="Basic residues" evidence="7">
    <location>
        <begin position="1"/>
        <end position="22"/>
    </location>
</feature>
<evidence type="ECO:0000313" key="10">
    <source>
        <dbReference type="Proteomes" id="UP000249464"/>
    </source>
</evidence>
<dbReference type="InterPro" id="IPR030378">
    <property type="entry name" value="G_CP_dom"/>
</dbReference>
<feature type="compositionally biased region" description="Basic and acidic residues" evidence="7">
    <location>
        <begin position="36"/>
        <end position="48"/>
    </location>
</feature>
<dbReference type="SUPFAM" id="SSF52540">
    <property type="entry name" value="P-loop containing nucleoside triphosphate hydrolases"/>
    <property type="match status" value="1"/>
</dbReference>
<feature type="region of interest" description="Disordered" evidence="7">
    <location>
        <begin position="1"/>
        <end position="54"/>
    </location>
</feature>
<dbReference type="Pfam" id="PF01926">
    <property type="entry name" value="MMR_HSR1"/>
    <property type="match status" value="1"/>
</dbReference>
<dbReference type="STRING" id="796604.A0A2X0PAV9"/>
<accession>A0A2X0PAV9</accession>
<organism evidence="9 10">
    <name type="scientific">Microbotryum silenes-dioicae</name>
    <dbReference type="NCBI Taxonomy" id="796604"/>
    <lineage>
        <taxon>Eukaryota</taxon>
        <taxon>Fungi</taxon>
        <taxon>Dikarya</taxon>
        <taxon>Basidiomycota</taxon>
        <taxon>Pucciniomycotina</taxon>
        <taxon>Microbotryomycetes</taxon>
        <taxon>Microbotryales</taxon>
        <taxon>Microbotryaceae</taxon>
        <taxon>Microbotryum</taxon>
    </lineage>
</organism>
<name>A0A2X0PAV9_9BASI</name>
<feature type="region of interest" description="Disordered" evidence="7">
    <location>
        <begin position="208"/>
        <end position="234"/>
    </location>
</feature>
<comment type="subcellular location">
    <subcellularLocation>
        <location evidence="1">Nucleus</location>
        <location evidence="1">Nucleolus</location>
    </subcellularLocation>
</comment>
<evidence type="ECO:0000256" key="1">
    <source>
        <dbReference type="ARBA" id="ARBA00004604"/>
    </source>
</evidence>
<evidence type="ECO:0000313" key="9">
    <source>
        <dbReference type="EMBL" id="SGY67557.1"/>
    </source>
</evidence>
<dbReference type="Pfam" id="PF08701">
    <property type="entry name" value="GN3L_Grn1"/>
    <property type="match status" value="1"/>
</dbReference>
<dbReference type="FunFam" id="3.40.50.300:FF:000571">
    <property type="entry name" value="Guanine nucleotide-binding protein-like NSN1"/>
    <property type="match status" value="1"/>
</dbReference>
<dbReference type="Gene3D" id="3.40.50.300">
    <property type="entry name" value="P-loop containing nucleotide triphosphate hydrolases"/>
    <property type="match status" value="1"/>
</dbReference>
<feature type="coiled-coil region" evidence="6">
    <location>
        <begin position="58"/>
        <end position="85"/>
    </location>
</feature>